<name>A0A3V7YZI3_SALER</name>
<comment type="similarity">
    <text evidence="1">Belongs to the cytochrome P450 family.</text>
</comment>
<dbReference type="InterPro" id="IPR036396">
    <property type="entry name" value="Cyt_P450_sf"/>
</dbReference>
<dbReference type="RefSeq" id="WP_088759655.1">
    <property type="nucleotide sequence ID" value="NZ_CP030180.1"/>
</dbReference>
<dbReference type="InterPro" id="IPR002397">
    <property type="entry name" value="Cyt_P450_B"/>
</dbReference>
<dbReference type="PANTHER" id="PTHR46696:SF4">
    <property type="entry name" value="BIOTIN BIOSYNTHESIS CYTOCHROME P450"/>
    <property type="match status" value="1"/>
</dbReference>
<comment type="caution">
    <text evidence="2">The sequence shown here is derived from an EMBL/GenBank/DDBJ whole genome shotgun (WGS) entry which is preliminary data.</text>
</comment>
<dbReference type="GO" id="GO:0005506">
    <property type="term" value="F:iron ion binding"/>
    <property type="evidence" value="ECO:0007669"/>
    <property type="project" value="InterPro"/>
</dbReference>
<sequence>MIEDLLREMGSGSVINMMDDPRHKALRRLIALAIINARVAAMEDVLFTAAGAAVQAPLQQERVDFVSAIAAELPLFAIASLVGITHDDLHHTFRVD</sequence>
<dbReference type="GO" id="GO:0020037">
    <property type="term" value="F:heme binding"/>
    <property type="evidence" value="ECO:0007669"/>
    <property type="project" value="InterPro"/>
</dbReference>
<gene>
    <name evidence="2" type="ORF">D9O31_27370</name>
</gene>
<accession>A0A3V7YZI3</accession>
<dbReference type="EMBL" id="RWAH01000071">
    <property type="protein sequence ID" value="MMS80089.1"/>
    <property type="molecule type" value="Genomic_DNA"/>
</dbReference>
<organism evidence="2">
    <name type="scientific">Salmonella enterica</name>
    <name type="common">Salmonella choleraesuis</name>
    <dbReference type="NCBI Taxonomy" id="28901"/>
    <lineage>
        <taxon>Bacteria</taxon>
        <taxon>Pseudomonadati</taxon>
        <taxon>Pseudomonadota</taxon>
        <taxon>Gammaproteobacteria</taxon>
        <taxon>Enterobacterales</taxon>
        <taxon>Enterobacteriaceae</taxon>
        <taxon>Salmonella</taxon>
    </lineage>
</organism>
<evidence type="ECO:0000256" key="1">
    <source>
        <dbReference type="ARBA" id="ARBA00010617"/>
    </source>
</evidence>
<dbReference type="Proteomes" id="UP000839526">
    <property type="component" value="Unassembled WGS sequence"/>
</dbReference>
<proteinExistence type="inferred from homology"/>
<dbReference type="Gene3D" id="1.10.630.10">
    <property type="entry name" value="Cytochrome P450"/>
    <property type="match status" value="1"/>
</dbReference>
<protein>
    <recommendedName>
        <fullName evidence="3">Cytochrome P450</fullName>
    </recommendedName>
</protein>
<reference evidence="2" key="1">
    <citation type="submission" date="2018-10" db="EMBL/GenBank/DDBJ databases">
        <authorList>
            <consortium name="PulseNet: The National Subtyping Network for Foodborne Disease Surveillance"/>
            <person name="Tarr C.L."/>
            <person name="Trees E."/>
            <person name="Katz L.S."/>
            <person name="Carleton-Romer H.A."/>
            <person name="Stroika S."/>
            <person name="Kucerova Z."/>
            <person name="Roache K.F."/>
            <person name="Sabol A.L."/>
            <person name="Besser J."/>
            <person name="Gerner-Smidt P."/>
        </authorList>
    </citation>
    <scope>NUCLEOTIDE SEQUENCE [LARGE SCALE GENOMIC DNA]</scope>
    <source>
        <strain evidence="2">PNUSAS052121</strain>
    </source>
</reference>
<evidence type="ECO:0000313" key="2">
    <source>
        <dbReference type="EMBL" id="MMS80089.1"/>
    </source>
</evidence>
<dbReference type="GO" id="GO:0036199">
    <property type="term" value="F:cholest-4-en-3-one 26-monooxygenase activity"/>
    <property type="evidence" value="ECO:0007669"/>
    <property type="project" value="TreeGrafter"/>
</dbReference>
<dbReference type="PRINTS" id="PR00359">
    <property type="entry name" value="BP450"/>
</dbReference>
<dbReference type="AlphaFoldDB" id="A0A3V7YZI3"/>
<dbReference type="PANTHER" id="PTHR46696">
    <property type="entry name" value="P450, PUTATIVE (EUROFUNG)-RELATED"/>
    <property type="match status" value="1"/>
</dbReference>
<evidence type="ECO:0008006" key="3">
    <source>
        <dbReference type="Google" id="ProtNLM"/>
    </source>
</evidence>
<dbReference type="SUPFAM" id="SSF48264">
    <property type="entry name" value="Cytochrome P450"/>
    <property type="match status" value="1"/>
</dbReference>
<dbReference type="GO" id="GO:0006707">
    <property type="term" value="P:cholesterol catabolic process"/>
    <property type="evidence" value="ECO:0007669"/>
    <property type="project" value="TreeGrafter"/>
</dbReference>
<dbReference type="GO" id="GO:0008395">
    <property type="term" value="F:steroid hydroxylase activity"/>
    <property type="evidence" value="ECO:0007669"/>
    <property type="project" value="TreeGrafter"/>
</dbReference>